<sequence length="443" mass="47904">MPMHDPLTTRSTGALASLACLVASLGVGTTLAVRGGNGYALFLLFALALYVGSRAGWTRGYLAPLVRYRWYTAAMCAPLCTVAVQQLLFGSFLPRQFDAWSRLVMILPIFLLLCRLPAQRLCWLGWGCVLGAICAGLWGGWQAWHNVLTPTNRLGNSYTNPIPFGNTALMFGFMSVLSIGWDRRPRLTAWPKTIALLAGLYASYLSGTRGGWLMIPLLILLLALQNGWLRHARRSLLLLAVVVALGAGLATTQGVRTRIDAAEHDVASLLQGQRDTSIGLRLQLWQASTRLFAQAPVFGVGKGHLERNLRAMSARHEVDQAIVNERAHSEFFSTLAEMGLIGVAMLALFYFGLGFHFWRELRNPDRVVRTAAFMGVAHAVAIAVFGLTIDVLVAVPAVGLVALFSATLLAIIESRRAAGVPMREPTAAHATATRAETGGSANG</sequence>
<evidence type="ECO:0000256" key="5">
    <source>
        <dbReference type="SAM" id="MobiDB-lite"/>
    </source>
</evidence>
<evidence type="ECO:0000256" key="6">
    <source>
        <dbReference type="SAM" id="Phobius"/>
    </source>
</evidence>
<keyword evidence="2 6" id="KW-0812">Transmembrane</keyword>
<dbReference type="PANTHER" id="PTHR37422">
    <property type="entry name" value="TEICHURONIC ACID BIOSYNTHESIS PROTEIN TUAE"/>
    <property type="match status" value="1"/>
</dbReference>
<feature type="region of interest" description="Disordered" evidence="5">
    <location>
        <begin position="423"/>
        <end position="443"/>
    </location>
</feature>
<evidence type="ECO:0000256" key="2">
    <source>
        <dbReference type="ARBA" id="ARBA00022692"/>
    </source>
</evidence>
<dbReference type="STRING" id="1770053.SAMN05216551_11088"/>
<name>A0A1H2PSP8_9BURK</name>
<keyword evidence="4 6" id="KW-0472">Membrane</keyword>
<dbReference type="InterPro" id="IPR051533">
    <property type="entry name" value="WaaL-like"/>
</dbReference>
<dbReference type="AlphaFoldDB" id="A0A1H2PSP8"/>
<keyword evidence="9" id="KW-1185">Reference proteome</keyword>
<evidence type="ECO:0000259" key="7">
    <source>
        <dbReference type="Pfam" id="PF04932"/>
    </source>
</evidence>
<dbReference type="GO" id="GO:0016874">
    <property type="term" value="F:ligase activity"/>
    <property type="evidence" value="ECO:0007669"/>
    <property type="project" value="UniProtKB-KW"/>
</dbReference>
<reference evidence="9" key="1">
    <citation type="submission" date="2016-09" db="EMBL/GenBank/DDBJ databases">
        <authorList>
            <person name="Varghese N."/>
            <person name="Submissions S."/>
        </authorList>
    </citation>
    <scope>NUCLEOTIDE SEQUENCE [LARGE SCALE GENOMIC DNA]</scope>
    <source>
        <strain evidence="9">JS23</strain>
    </source>
</reference>
<evidence type="ECO:0000313" key="9">
    <source>
        <dbReference type="Proteomes" id="UP000243719"/>
    </source>
</evidence>
<feature type="transmembrane region" description="Helical" evidence="6">
    <location>
        <begin position="187"/>
        <end position="204"/>
    </location>
</feature>
<protein>
    <submittedName>
        <fullName evidence="8">O-antigen ligase</fullName>
    </submittedName>
</protein>
<feature type="compositionally biased region" description="Low complexity" evidence="5">
    <location>
        <begin position="427"/>
        <end position="437"/>
    </location>
</feature>
<evidence type="ECO:0000313" key="8">
    <source>
        <dbReference type="EMBL" id="SDV50064.1"/>
    </source>
</evidence>
<accession>A0A1H2PSP8</accession>
<dbReference type="Pfam" id="PF04932">
    <property type="entry name" value="Wzy_C"/>
    <property type="match status" value="1"/>
</dbReference>
<dbReference type="GO" id="GO:0016020">
    <property type="term" value="C:membrane"/>
    <property type="evidence" value="ECO:0007669"/>
    <property type="project" value="UniProtKB-SubCell"/>
</dbReference>
<dbReference type="Proteomes" id="UP000243719">
    <property type="component" value="Unassembled WGS sequence"/>
</dbReference>
<dbReference type="InterPro" id="IPR007016">
    <property type="entry name" value="O-antigen_ligase-rel_domated"/>
</dbReference>
<feature type="transmembrane region" description="Helical" evidence="6">
    <location>
        <begin position="236"/>
        <end position="255"/>
    </location>
</feature>
<comment type="subcellular location">
    <subcellularLocation>
        <location evidence="1">Membrane</location>
        <topology evidence="1">Multi-pass membrane protein</topology>
    </subcellularLocation>
</comment>
<feature type="transmembrane region" description="Helical" evidence="6">
    <location>
        <begin position="99"/>
        <end position="116"/>
    </location>
</feature>
<evidence type="ECO:0000256" key="3">
    <source>
        <dbReference type="ARBA" id="ARBA00022989"/>
    </source>
</evidence>
<organism evidence="8 9">
    <name type="scientific">Chitinasiproducens palmae</name>
    <dbReference type="NCBI Taxonomy" id="1770053"/>
    <lineage>
        <taxon>Bacteria</taxon>
        <taxon>Pseudomonadati</taxon>
        <taxon>Pseudomonadota</taxon>
        <taxon>Betaproteobacteria</taxon>
        <taxon>Burkholderiales</taxon>
        <taxon>Burkholderiaceae</taxon>
        <taxon>Chitinasiproducens</taxon>
    </lineage>
</organism>
<feature type="transmembrane region" description="Helical" evidence="6">
    <location>
        <begin position="338"/>
        <end position="358"/>
    </location>
</feature>
<feature type="transmembrane region" description="Helical" evidence="6">
    <location>
        <begin position="393"/>
        <end position="412"/>
    </location>
</feature>
<feature type="domain" description="O-antigen ligase-related" evidence="7">
    <location>
        <begin position="195"/>
        <end position="346"/>
    </location>
</feature>
<proteinExistence type="predicted"/>
<keyword evidence="8" id="KW-0436">Ligase</keyword>
<dbReference type="PANTHER" id="PTHR37422:SF23">
    <property type="entry name" value="TEICHURONIC ACID BIOSYNTHESIS PROTEIN TUAE"/>
    <property type="match status" value="1"/>
</dbReference>
<evidence type="ECO:0000256" key="4">
    <source>
        <dbReference type="ARBA" id="ARBA00023136"/>
    </source>
</evidence>
<keyword evidence="3 6" id="KW-1133">Transmembrane helix</keyword>
<gene>
    <name evidence="8" type="ORF">SAMN05216551_11088</name>
</gene>
<dbReference type="RefSeq" id="WP_235837993.1">
    <property type="nucleotide sequence ID" value="NZ_FNLO01000010.1"/>
</dbReference>
<dbReference type="EMBL" id="FNLO01000010">
    <property type="protein sequence ID" value="SDV50064.1"/>
    <property type="molecule type" value="Genomic_DNA"/>
</dbReference>
<feature type="transmembrane region" description="Helical" evidence="6">
    <location>
        <begin position="38"/>
        <end position="57"/>
    </location>
</feature>
<feature type="transmembrane region" description="Helical" evidence="6">
    <location>
        <begin position="370"/>
        <end position="387"/>
    </location>
</feature>
<feature type="transmembrane region" description="Helical" evidence="6">
    <location>
        <begin position="123"/>
        <end position="141"/>
    </location>
</feature>
<feature type="transmembrane region" description="Helical" evidence="6">
    <location>
        <begin position="161"/>
        <end position="180"/>
    </location>
</feature>
<feature type="transmembrane region" description="Helical" evidence="6">
    <location>
        <begin position="210"/>
        <end position="229"/>
    </location>
</feature>
<feature type="transmembrane region" description="Helical" evidence="6">
    <location>
        <begin position="69"/>
        <end position="93"/>
    </location>
</feature>
<evidence type="ECO:0000256" key="1">
    <source>
        <dbReference type="ARBA" id="ARBA00004141"/>
    </source>
</evidence>